<evidence type="ECO:0000313" key="2">
    <source>
        <dbReference type="Proteomes" id="UP000029585"/>
    </source>
</evidence>
<reference evidence="1 2" key="1">
    <citation type="submission" date="2011-08" db="EMBL/GenBank/DDBJ databases">
        <title>The Genome Sequence of Clostridium orbiscindens 1_3_50AFAA.</title>
        <authorList>
            <consortium name="The Broad Institute Genome Sequencing Platform"/>
            <person name="Earl A."/>
            <person name="Ward D."/>
            <person name="Feldgarden M."/>
            <person name="Gevers D."/>
            <person name="Daigneault M."/>
            <person name="Strauss J."/>
            <person name="Allen-Vercoe E."/>
            <person name="Young S.K."/>
            <person name="Zeng Q."/>
            <person name="Gargeya S."/>
            <person name="Fitzgerald M."/>
            <person name="Haas B."/>
            <person name="Abouelleil A."/>
            <person name="Alvarado L."/>
            <person name="Arachchi H.M."/>
            <person name="Berlin A."/>
            <person name="Brown A."/>
            <person name="Chapman S.B."/>
            <person name="Chen Z."/>
            <person name="Dunbar C."/>
            <person name="Freedman E."/>
            <person name="Gearin G."/>
            <person name="Gellesch M."/>
            <person name="Goldberg J."/>
            <person name="Griggs A."/>
            <person name="Gujja S."/>
            <person name="Heiman D."/>
            <person name="Howarth C."/>
            <person name="Larson L."/>
            <person name="Lui A."/>
            <person name="MacDonald P.J.P."/>
            <person name="Montmayeur A."/>
            <person name="Murphy C."/>
            <person name="Neiman D."/>
            <person name="Pearson M."/>
            <person name="Priest M."/>
            <person name="Roberts A."/>
            <person name="Saif S."/>
            <person name="Shea T."/>
            <person name="Shenoy N."/>
            <person name="Sisk P."/>
            <person name="Stolte C."/>
            <person name="Sykes S."/>
            <person name="Wortman J."/>
            <person name="Nusbaum C."/>
            <person name="Birren B."/>
        </authorList>
    </citation>
    <scope>NUCLEOTIDE SEQUENCE [LARGE SCALE GENOMIC DNA]</scope>
    <source>
        <strain evidence="1 2">1_3_50AFAA</strain>
    </source>
</reference>
<dbReference type="PATRIC" id="fig|742738.3.peg.2905"/>
<evidence type="ECO:0000313" key="1">
    <source>
        <dbReference type="EMBL" id="KGF54436.1"/>
    </source>
</evidence>
<name>A0A096B641_FLAPL</name>
<dbReference type="RefSeq" id="WP_044942050.1">
    <property type="nucleotide sequence ID" value="NZ_KN174164.1"/>
</dbReference>
<organism evidence="1 2">
    <name type="scientific">Flavonifractor plautii 1_3_50AFAA</name>
    <dbReference type="NCBI Taxonomy" id="742738"/>
    <lineage>
        <taxon>Bacteria</taxon>
        <taxon>Bacillati</taxon>
        <taxon>Bacillota</taxon>
        <taxon>Clostridia</taxon>
        <taxon>Eubacteriales</taxon>
        <taxon>Oscillospiraceae</taxon>
        <taxon>Flavonifractor</taxon>
    </lineage>
</organism>
<protein>
    <submittedName>
        <fullName evidence="1">Uncharacterized protein</fullName>
    </submittedName>
</protein>
<dbReference type="Proteomes" id="UP000029585">
    <property type="component" value="Unassembled WGS sequence"/>
</dbReference>
<comment type="caution">
    <text evidence="1">The sequence shown here is derived from an EMBL/GenBank/DDBJ whole genome shotgun (WGS) entry which is preliminary data.</text>
</comment>
<sequence length="287" mass="32362">MTREDFERRITDLLPDVSDQAMKSWLEYAKSLDRDGTETESEIFDRSYVELALIKRHQGVETAAALFNYGEKFVFNYFELRGAAEFLKEGWPLERISDHAVENGCDPTLEAMEESHAALEEFQSGKWDTRENKRKFSSDLSQGIRQFYALEQGLGGQDGTFSEWIRAAYEINEDFDQSFAEVVSGLCGAFHDTDAQYGRDISRQLYNTLAVVLPAEIRSAAQYLSLGGSLDHVPALALVGFLMEPQDHDSMLRAVKHMNDGGDAENAYYAAQGKAFKGHSPQHQQTM</sequence>
<keyword evidence="2" id="KW-1185">Reference proteome</keyword>
<accession>A0A096B641</accession>
<dbReference type="AlphaFoldDB" id="A0A096B641"/>
<gene>
    <name evidence="1" type="ORF">HMPREF9460_02825</name>
</gene>
<dbReference type="HOGENOM" id="CLU_968753_0_0_9"/>
<dbReference type="EMBL" id="ADLO01000088">
    <property type="protein sequence ID" value="KGF54436.1"/>
    <property type="molecule type" value="Genomic_DNA"/>
</dbReference>
<proteinExistence type="predicted"/>